<gene>
    <name evidence="1" type="ORF">RJJ37_15340</name>
</gene>
<dbReference type="EMBL" id="JAVLSH010000006">
    <property type="protein sequence ID" value="MDR9760986.1"/>
    <property type="molecule type" value="Genomic_DNA"/>
</dbReference>
<dbReference type="RefSeq" id="WP_183777812.1">
    <property type="nucleotide sequence ID" value="NZ_JAVLSH010000006.1"/>
</dbReference>
<dbReference type="Proteomes" id="UP001269402">
    <property type="component" value="Unassembled WGS sequence"/>
</dbReference>
<comment type="caution">
    <text evidence="1">The sequence shown here is derived from an EMBL/GenBank/DDBJ whole genome shotgun (WGS) entry which is preliminary data.</text>
</comment>
<sequence>MPHTPGRHHFEIRDQVALRGYGHYTPQAAAGNFRFTRQKRMWLSLEG</sequence>
<proteinExistence type="predicted"/>
<name>A0AAW8P3P0_9HYPH</name>
<protein>
    <submittedName>
        <fullName evidence="1">Uncharacterized protein</fullName>
    </submittedName>
</protein>
<evidence type="ECO:0000313" key="1">
    <source>
        <dbReference type="EMBL" id="MDR9760986.1"/>
    </source>
</evidence>
<evidence type="ECO:0000313" key="2">
    <source>
        <dbReference type="Proteomes" id="UP001269402"/>
    </source>
</evidence>
<accession>A0AAW8P3P0</accession>
<organism evidence="1 2">
    <name type="scientific">Rhizobium redzepovicii</name>
    <dbReference type="NCBI Taxonomy" id="2867518"/>
    <lineage>
        <taxon>Bacteria</taxon>
        <taxon>Pseudomonadati</taxon>
        <taxon>Pseudomonadota</taxon>
        <taxon>Alphaproteobacteria</taxon>
        <taxon>Hyphomicrobiales</taxon>
        <taxon>Rhizobiaceae</taxon>
        <taxon>Rhizobium/Agrobacterium group</taxon>
        <taxon>Rhizobium</taxon>
    </lineage>
</organism>
<reference evidence="2" key="1">
    <citation type="submission" date="2023-07" db="EMBL/GenBank/DDBJ databases">
        <title>Genomic characterization of faba bean (Vicia faba) microsymbionts in Mexican soils.</title>
        <authorList>
            <person name="Rivera Orduna F.N."/>
            <person name="Guevara-Luna J."/>
            <person name="Yan J."/>
            <person name="Arroyo-Herrera I."/>
            <person name="Li Y."/>
            <person name="Vasquez-Murrieta M.S."/>
            <person name="Wang E.T."/>
        </authorList>
    </citation>
    <scope>NUCLEOTIDE SEQUENCE [LARGE SCALE GENOMIC DNA]</scope>
    <source>
        <strain evidence="2">CH6</strain>
    </source>
</reference>
<dbReference type="AlphaFoldDB" id="A0AAW8P3P0"/>
<keyword evidence="2" id="KW-1185">Reference proteome</keyword>